<sequence>MSGLNRRQRMGLRLQSTPVTVVCTKTYLLCLTSAKVAAPRKLVYTDRHLSLENTCIIRQD</sequence>
<accession>A0A074ZDT0</accession>
<proteinExistence type="predicted"/>
<evidence type="ECO:0000313" key="1">
    <source>
        <dbReference type="EMBL" id="KEQ96831.1"/>
    </source>
</evidence>
<dbReference type="RefSeq" id="XP_013345561.1">
    <property type="nucleotide sequence ID" value="XM_013490107.1"/>
</dbReference>
<reference evidence="1 2" key="1">
    <citation type="journal article" date="2014" name="BMC Genomics">
        <title>Genome sequencing of four Aureobasidium pullulans varieties: biotechnological potential, stress tolerance, and description of new species.</title>
        <authorList>
            <person name="Gostin Ar C."/>
            <person name="Ohm R.A."/>
            <person name="Kogej T."/>
            <person name="Sonjak S."/>
            <person name="Turk M."/>
            <person name="Zajc J."/>
            <person name="Zalar P."/>
            <person name="Grube M."/>
            <person name="Sun H."/>
            <person name="Han J."/>
            <person name="Sharma A."/>
            <person name="Chiniquy J."/>
            <person name="Ngan C.Y."/>
            <person name="Lipzen A."/>
            <person name="Barry K."/>
            <person name="Grigoriev I.V."/>
            <person name="Gunde-Cimerman N."/>
        </authorList>
    </citation>
    <scope>NUCLEOTIDE SEQUENCE [LARGE SCALE GENOMIC DNA]</scope>
    <source>
        <strain evidence="1 2">EXF-2481</strain>
    </source>
</reference>
<dbReference type="Proteomes" id="UP000030641">
    <property type="component" value="Unassembled WGS sequence"/>
</dbReference>
<dbReference type="HOGENOM" id="CLU_2941336_0_0_1"/>
<protein>
    <submittedName>
        <fullName evidence="1">Uncharacterized protein</fullName>
    </submittedName>
</protein>
<organism evidence="1 2">
    <name type="scientific">Aureobasidium subglaciale (strain EXF-2481)</name>
    <name type="common">Aureobasidium pullulans var. subglaciale</name>
    <dbReference type="NCBI Taxonomy" id="1043005"/>
    <lineage>
        <taxon>Eukaryota</taxon>
        <taxon>Fungi</taxon>
        <taxon>Dikarya</taxon>
        <taxon>Ascomycota</taxon>
        <taxon>Pezizomycotina</taxon>
        <taxon>Dothideomycetes</taxon>
        <taxon>Dothideomycetidae</taxon>
        <taxon>Dothideales</taxon>
        <taxon>Saccotheciaceae</taxon>
        <taxon>Aureobasidium</taxon>
    </lineage>
</organism>
<dbReference type="InParanoid" id="A0A074ZDT0"/>
<name>A0A074ZDT0_AURSE</name>
<dbReference type="GeneID" id="25369491"/>
<dbReference type="AlphaFoldDB" id="A0A074ZDT0"/>
<dbReference type="EMBL" id="KL584755">
    <property type="protein sequence ID" value="KEQ96831.1"/>
    <property type="molecule type" value="Genomic_DNA"/>
</dbReference>
<keyword evidence="2" id="KW-1185">Reference proteome</keyword>
<gene>
    <name evidence="1" type="ORF">AUEXF2481DRAFT_615199</name>
</gene>
<evidence type="ECO:0000313" key="2">
    <source>
        <dbReference type="Proteomes" id="UP000030641"/>
    </source>
</evidence>